<dbReference type="PROSITE" id="PS50943">
    <property type="entry name" value="HTH_CROC1"/>
    <property type="match status" value="1"/>
</dbReference>
<dbReference type="Pfam" id="PF13560">
    <property type="entry name" value="HTH_31"/>
    <property type="match status" value="1"/>
</dbReference>
<gene>
    <name evidence="2" type="ORF">GCM10010319_62060</name>
</gene>
<dbReference type="EMBL" id="BAAABW010000033">
    <property type="protein sequence ID" value="GAA0375147.1"/>
    <property type="molecule type" value="Genomic_DNA"/>
</dbReference>
<reference evidence="3" key="1">
    <citation type="journal article" date="2019" name="Int. J. Syst. Evol. Microbiol.">
        <title>The Global Catalogue of Microorganisms (GCM) 10K type strain sequencing project: providing services to taxonomists for standard genome sequencing and annotation.</title>
        <authorList>
            <consortium name="The Broad Institute Genomics Platform"/>
            <consortium name="The Broad Institute Genome Sequencing Center for Infectious Disease"/>
            <person name="Wu L."/>
            <person name="Ma J."/>
        </authorList>
    </citation>
    <scope>NUCLEOTIDE SEQUENCE [LARGE SCALE GENOMIC DNA]</scope>
    <source>
        <strain evidence="3">JCM 4565</strain>
    </source>
</reference>
<dbReference type="CDD" id="cd00093">
    <property type="entry name" value="HTH_XRE"/>
    <property type="match status" value="1"/>
</dbReference>
<accession>A0ABP3HPN1</accession>
<comment type="caution">
    <text evidence="2">The sequence shown here is derived from an EMBL/GenBank/DDBJ whole genome shotgun (WGS) entry which is preliminary data.</text>
</comment>
<dbReference type="SUPFAM" id="SSF47413">
    <property type="entry name" value="lambda repressor-like DNA-binding domains"/>
    <property type="match status" value="1"/>
</dbReference>
<protein>
    <submittedName>
        <fullName evidence="2">Helix-turn-helix transcriptional regulator</fullName>
    </submittedName>
</protein>
<evidence type="ECO:0000259" key="1">
    <source>
        <dbReference type="PROSITE" id="PS50943"/>
    </source>
</evidence>
<dbReference type="Gene3D" id="1.10.260.40">
    <property type="entry name" value="lambda repressor-like DNA-binding domains"/>
    <property type="match status" value="1"/>
</dbReference>
<feature type="domain" description="HTH cro/C1-type" evidence="1">
    <location>
        <begin position="35"/>
        <end position="82"/>
    </location>
</feature>
<evidence type="ECO:0000313" key="2">
    <source>
        <dbReference type="EMBL" id="GAA0375147.1"/>
    </source>
</evidence>
<dbReference type="Proteomes" id="UP001500063">
    <property type="component" value="Unassembled WGS sequence"/>
</dbReference>
<dbReference type="Gene3D" id="3.30.450.180">
    <property type="match status" value="1"/>
</dbReference>
<organism evidence="2 3">
    <name type="scientific">Streptomyces blastmyceticus</name>
    <dbReference type="NCBI Taxonomy" id="68180"/>
    <lineage>
        <taxon>Bacteria</taxon>
        <taxon>Bacillati</taxon>
        <taxon>Actinomycetota</taxon>
        <taxon>Actinomycetes</taxon>
        <taxon>Kitasatosporales</taxon>
        <taxon>Streptomycetaceae</taxon>
        <taxon>Streptomyces</taxon>
    </lineage>
</organism>
<sequence length="279" mass="30991">MDSKIALRDFLLFCRSRLRPEDVGLPVHGPRRVPGLRRDEVAALASVSVDQYIRLERGHVSLISDAVLDAVADALRLTPGERSYLRALARRDAAGRKRSQAAGQGVRDSVQRILDSLHGTPAYLVGRNGAILAWNRLATLVFFDFARIPPRDRSLGRLVFTHPGARSLFLNWDGLTREIVAYLRTENARRPHDAELSAYLRQLMADSPDFRRLWTEQFAFAGTQTPSRLACPALGTTLHLAWELLQLTDSPEEKIVAYTAAEGSPSSDALRRLEGCALA</sequence>
<name>A0ABP3HPN1_9ACTN</name>
<proteinExistence type="predicted"/>
<dbReference type="InterPro" id="IPR010982">
    <property type="entry name" value="Lambda_DNA-bd_dom_sf"/>
</dbReference>
<evidence type="ECO:0000313" key="3">
    <source>
        <dbReference type="Proteomes" id="UP001500063"/>
    </source>
</evidence>
<dbReference type="Pfam" id="PF17765">
    <property type="entry name" value="MLTR_LBD"/>
    <property type="match status" value="1"/>
</dbReference>
<dbReference type="InterPro" id="IPR041413">
    <property type="entry name" value="MLTR_LBD"/>
</dbReference>
<dbReference type="InterPro" id="IPR001387">
    <property type="entry name" value="Cro/C1-type_HTH"/>
</dbReference>
<dbReference type="PANTHER" id="PTHR35010:SF2">
    <property type="entry name" value="BLL4672 PROTEIN"/>
    <property type="match status" value="1"/>
</dbReference>
<dbReference type="PANTHER" id="PTHR35010">
    <property type="entry name" value="BLL4672 PROTEIN-RELATED"/>
    <property type="match status" value="1"/>
</dbReference>
<keyword evidence="3" id="KW-1185">Reference proteome</keyword>
<dbReference type="SMART" id="SM00530">
    <property type="entry name" value="HTH_XRE"/>
    <property type="match status" value="1"/>
</dbReference>